<dbReference type="InterPro" id="IPR000440">
    <property type="entry name" value="NADH_UbQ/plastoQ_OxRdtase_su3"/>
</dbReference>
<evidence type="ECO:0000256" key="7">
    <source>
        <dbReference type="ARBA" id="ARBA00023136"/>
    </source>
</evidence>
<protein>
    <recommendedName>
        <fullName evidence="3">NADH-ubiquinone oxidoreductase chain 3</fullName>
    </recommendedName>
    <alternativeName>
        <fullName evidence="8">NADH dehydrogenase subunit 3</fullName>
    </alternativeName>
</protein>
<dbReference type="PANTHER" id="PTHR11058">
    <property type="entry name" value="NADH-UBIQUINONE OXIDOREDUCTASE CHAIN 3"/>
    <property type="match status" value="1"/>
</dbReference>
<dbReference type="EMBL" id="JAEPRE010000363">
    <property type="protein sequence ID" value="KAG2228760.1"/>
    <property type="molecule type" value="Genomic_DNA"/>
</dbReference>
<sequence length="144" mass="16391">IILLGLNILLAPHIPDEAKVSAYECGFETIHGQTRSTFHIHFYLVAMLFLIFDLEILLTFPVALTMYQVESNSRPSNNSVLSENLQKIYSNKFKEIKLRDSFDRELTPNSLNGKADMTQVQVTTRYVESVPSTSKSIPITIRKK</sequence>
<dbReference type="GO" id="GO:0030964">
    <property type="term" value="C:NADH dehydrogenase complex"/>
    <property type="evidence" value="ECO:0007669"/>
    <property type="project" value="TreeGrafter"/>
</dbReference>
<evidence type="ECO:0000313" key="11">
    <source>
        <dbReference type="EMBL" id="KAG2228760.1"/>
    </source>
</evidence>
<evidence type="ECO:0000256" key="5">
    <source>
        <dbReference type="ARBA" id="ARBA00022692"/>
    </source>
</evidence>
<dbReference type="Proteomes" id="UP000613177">
    <property type="component" value="Unassembled WGS sequence"/>
</dbReference>
<keyword evidence="4" id="KW-0813">Transport</keyword>
<gene>
    <name evidence="11" type="ORF">INT48_007543</name>
</gene>
<evidence type="ECO:0000256" key="4">
    <source>
        <dbReference type="ARBA" id="ARBA00022448"/>
    </source>
</evidence>
<evidence type="ECO:0000256" key="6">
    <source>
        <dbReference type="ARBA" id="ARBA00022989"/>
    </source>
</evidence>
<evidence type="ECO:0000256" key="8">
    <source>
        <dbReference type="ARBA" id="ARBA00031029"/>
    </source>
</evidence>
<feature type="transmembrane region" description="Helical" evidence="10">
    <location>
        <begin position="40"/>
        <end position="64"/>
    </location>
</feature>
<evidence type="ECO:0000256" key="2">
    <source>
        <dbReference type="ARBA" id="ARBA00008472"/>
    </source>
</evidence>
<dbReference type="PANTHER" id="PTHR11058:SF9">
    <property type="entry name" value="NADH-UBIQUINONE OXIDOREDUCTASE CHAIN 3"/>
    <property type="match status" value="1"/>
</dbReference>
<comment type="subcellular location">
    <subcellularLocation>
        <location evidence="1">Membrane</location>
    </subcellularLocation>
</comment>
<dbReference type="GO" id="GO:0008137">
    <property type="term" value="F:NADH dehydrogenase (ubiquinone) activity"/>
    <property type="evidence" value="ECO:0007669"/>
    <property type="project" value="UniProtKB-EC"/>
</dbReference>
<evidence type="ECO:0000256" key="1">
    <source>
        <dbReference type="ARBA" id="ARBA00004370"/>
    </source>
</evidence>
<keyword evidence="7 10" id="KW-0472">Membrane</keyword>
<organism evidence="11 12">
    <name type="scientific">Thamnidium elegans</name>
    <dbReference type="NCBI Taxonomy" id="101142"/>
    <lineage>
        <taxon>Eukaryota</taxon>
        <taxon>Fungi</taxon>
        <taxon>Fungi incertae sedis</taxon>
        <taxon>Mucoromycota</taxon>
        <taxon>Mucoromycotina</taxon>
        <taxon>Mucoromycetes</taxon>
        <taxon>Mucorales</taxon>
        <taxon>Mucorineae</taxon>
        <taxon>Mucoraceae</taxon>
        <taxon>Thamnidium</taxon>
    </lineage>
</organism>
<dbReference type="Pfam" id="PF00507">
    <property type="entry name" value="Oxidored_q4"/>
    <property type="match status" value="1"/>
</dbReference>
<dbReference type="AlphaFoldDB" id="A0A8H7SFL4"/>
<keyword evidence="6 10" id="KW-1133">Transmembrane helix</keyword>
<accession>A0A8H7SFL4</accession>
<evidence type="ECO:0000256" key="3">
    <source>
        <dbReference type="ARBA" id="ARBA00021007"/>
    </source>
</evidence>
<feature type="non-terminal residue" evidence="11">
    <location>
        <position position="1"/>
    </location>
</feature>
<evidence type="ECO:0000256" key="10">
    <source>
        <dbReference type="SAM" id="Phobius"/>
    </source>
</evidence>
<comment type="similarity">
    <text evidence="2">Belongs to the complex I subunit 3 family.</text>
</comment>
<keyword evidence="5 10" id="KW-0812">Transmembrane</keyword>
<comment type="catalytic activity">
    <reaction evidence="9">
        <text>a ubiquinone + NADH + 5 H(+)(in) = a ubiquinol + NAD(+) + 4 H(+)(out)</text>
        <dbReference type="Rhea" id="RHEA:29091"/>
        <dbReference type="Rhea" id="RHEA-COMP:9565"/>
        <dbReference type="Rhea" id="RHEA-COMP:9566"/>
        <dbReference type="ChEBI" id="CHEBI:15378"/>
        <dbReference type="ChEBI" id="CHEBI:16389"/>
        <dbReference type="ChEBI" id="CHEBI:17976"/>
        <dbReference type="ChEBI" id="CHEBI:57540"/>
        <dbReference type="ChEBI" id="CHEBI:57945"/>
        <dbReference type="EC" id="7.1.1.2"/>
    </reaction>
</comment>
<dbReference type="Gene3D" id="1.20.58.1610">
    <property type="entry name" value="NADH:ubiquinone/plastoquinone oxidoreductase, chain 3"/>
    <property type="match status" value="1"/>
</dbReference>
<evidence type="ECO:0000313" key="12">
    <source>
        <dbReference type="Proteomes" id="UP000613177"/>
    </source>
</evidence>
<comment type="caution">
    <text evidence="11">The sequence shown here is derived from an EMBL/GenBank/DDBJ whole genome shotgun (WGS) entry which is preliminary data.</text>
</comment>
<reference evidence="11" key="1">
    <citation type="submission" date="2021-01" db="EMBL/GenBank/DDBJ databases">
        <title>Metabolic potential, ecology and presence of endohyphal bacteria is reflected in genomic diversity of Mucoromycotina.</title>
        <authorList>
            <person name="Muszewska A."/>
            <person name="Okrasinska A."/>
            <person name="Steczkiewicz K."/>
            <person name="Drgas O."/>
            <person name="Orlowska M."/>
            <person name="Perlinska-Lenart U."/>
            <person name="Aleksandrzak-Piekarczyk T."/>
            <person name="Szatraj K."/>
            <person name="Zielenkiewicz U."/>
            <person name="Pilsyk S."/>
            <person name="Malc E."/>
            <person name="Mieczkowski P."/>
            <person name="Kruszewska J.S."/>
            <person name="Biernat P."/>
            <person name="Pawlowska J."/>
        </authorList>
    </citation>
    <scope>NUCLEOTIDE SEQUENCE</scope>
    <source>
        <strain evidence="11">WA0000018081</strain>
    </source>
</reference>
<keyword evidence="12" id="KW-1185">Reference proteome</keyword>
<evidence type="ECO:0000256" key="9">
    <source>
        <dbReference type="ARBA" id="ARBA00049551"/>
    </source>
</evidence>
<dbReference type="InterPro" id="IPR038430">
    <property type="entry name" value="NDAH_ubi_oxred_su3_sf"/>
</dbReference>
<proteinExistence type="inferred from homology"/>
<name>A0A8H7SFL4_9FUNG</name>